<feature type="binding site" evidence="3">
    <location>
        <position position="234"/>
    </location>
    <ligand>
        <name>pyruvate</name>
        <dbReference type="ChEBI" id="CHEBI:15361"/>
    </ligand>
</feature>
<dbReference type="InterPro" id="IPR002220">
    <property type="entry name" value="DapA-like"/>
</dbReference>
<gene>
    <name evidence="5" type="ORF">B0A50_06122</name>
</gene>
<dbReference type="AlphaFoldDB" id="A0A4U0TSC4"/>
<evidence type="ECO:0000313" key="6">
    <source>
        <dbReference type="Proteomes" id="UP000308549"/>
    </source>
</evidence>
<evidence type="ECO:0000256" key="1">
    <source>
        <dbReference type="PIRNR" id="PIRNR001365"/>
    </source>
</evidence>
<organism evidence="5 6">
    <name type="scientific">Salinomyces thailandicus</name>
    <dbReference type="NCBI Taxonomy" id="706561"/>
    <lineage>
        <taxon>Eukaryota</taxon>
        <taxon>Fungi</taxon>
        <taxon>Dikarya</taxon>
        <taxon>Ascomycota</taxon>
        <taxon>Pezizomycotina</taxon>
        <taxon>Dothideomycetes</taxon>
        <taxon>Dothideomycetidae</taxon>
        <taxon>Mycosphaerellales</taxon>
        <taxon>Teratosphaeriaceae</taxon>
        <taxon>Salinomyces</taxon>
    </lineage>
</organism>
<sequence>MAPVSTADLGPSDMNNAHSNSQSLEPGIYVPTVAFFSPDEEVDVETTRKHATRLAATGIKGIVCHGSNGEAAHLSHDERMLITRTTRQALDDAGHSEMSVLVGCGAHSTREAIKLCRDAAASGGDHALVLPPSYFASLISSKLLLDHFRNVAEASPIPILIYNFPGVQSGIDITSDQVIELAQHPKIVGVKLTCGNTGKLARVAAATDKSKFLTMGGSSDFLLQTLVAGGHGVIAGLGNLAPKANVRAMETYEAGNVKEAKQMQAVLARGDWTAIKGGFVAVKVGLERYFGYGGVPRLPCAMPEKGPRAQVEADFAEMMELERSLQ</sequence>
<dbReference type="SUPFAM" id="SSF51569">
    <property type="entry name" value="Aldolase"/>
    <property type="match status" value="1"/>
</dbReference>
<keyword evidence="6" id="KW-1185">Reference proteome</keyword>
<dbReference type="OrthoDB" id="191315at2759"/>
<keyword evidence="1" id="KW-0456">Lyase</keyword>
<comment type="caution">
    <text evidence="5">The sequence shown here is derived from an EMBL/GenBank/DDBJ whole genome shotgun (WGS) entry which is preliminary data.</text>
</comment>
<reference evidence="5 6" key="1">
    <citation type="submission" date="2017-03" db="EMBL/GenBank/DDBJ databases">
        <title>Genomes of endolithic fungi from Antarctica.</title>
        <authorList>
            <person name="Coleine C."/>
            <person name="Masonjones S."/>
            <person name="Stajich J.E."/>
        </authorList>
    </citation>
    <scope>NUCLEOTIDE SEQUENCE [LARGE SCALE GENOMIC DNA]</scope>
    <source>
        <strain evidence="5 6">CCFEE 6315</strain>
    </source>
</reference>
<feature type="active site" description="Proton donor/acceptor" evidence="2">
    <location>
        <position position="162"/>
    </location>
</feature>
<accession>A0A4U0TSC4</accession>
<dbReference type="SMART" id="SM01130">
    <property type="entry name" value="DHDPS"/>
    <property type="match status" value="1"/>
</dbReference>
<dbReference type="Proteomes" id="UP000308549">
    <property type="component" value="Unassembled WGS sequence"/>
</dbReference>
<dbReference type="PRINTS" id="PR00146">
    <property type="entry name" value="DHPICSNTHASE"/>
</dbReference>
<name>A0A4U0TSC4_9PEZI</name>
<dbReference type="GO" id="GO:0008840">
    <property type="term" value="F:4-hydroxy-tetrahydrodipicolinate synthase activity"/>
    <property type="evidence" value="ECO:0007669"/>
    <property type="project" value="TreeGrafter"/>
</dbReference>
<evidence type="ECO:0000256" key="3">
    <source>
        <dbReference type="PIRSR" id="PIRSR001365-2"/>
    </source>
</evidence>
<dbReference type="PANTHER" id="PTHR12128">
    <property type="entry name" value="DIHYDRODIPICOLINATE SYNTHASE"/>
    <property type="match status" value="1"/>
</dbReference>
<dbReference type="CDD" id="cd00408">
    <property type="entry name" value="DHDPS-like"/>
    <property type="match status" value="1"/>
</dbReference>
<evidence type="ECO:0000313" key="5">
    <source>
        <dbReference type="EMBL" id="TKA25058.1"/>
    </source>
</evidence>
<dbReference type="PIRSF" id="PIRSF001365">
    <property type="entry name" value="DHDPS"/>
    <property type="match status" value="1"/>
</dbReference>
<dbReference type="PANTHER" id="PTHR12128:SF52">
    <property type="entry name" value="4-HYDROXY-2-OXOGLUTARATE ALDOLASE, MITOCHONDRIAL-RELATED"/>
    <property type="match status" value="1"/>
</dbReference>
<proteinExistence type="inferred from homology"/>
<evidence type="ECO:0000256" key="2">
    <source>
        <dbReference type="PIRSR" id="PIRSR001365-1"/>
    </source>
</evidence>
<evidence type="ECO:0000256" key="4">
    <source>
        <dbReference type="SAM" id="MobiDB-lite"/>
    </source>
</evidence>
<dbReference type="InterPro" id="IPR013785">
    <property type="entry name" value="Aldolase_TIM"/>
</dbReference>
<comment type="similarity">
    <text evidence="1">Belongs to the DapA family.</text>
</comment>
<dbReference type="Pfam" id="PF00701">
    <property type="entry name" value="DHDPS"/>
    <property type="match status" value="1"/>
</dbReference>
<protein>
    <submittedName>
        <fullName evidence="5">Uncharacterized protein</fullName>
    </submittedName>
</protein>
<feature type="compositionally biased region" description="Polar residues" evidence="4">
    <location>
        <begin position="13"/>
        <end position="23"/>
    </location>
</feature>
<dbReference type="EMBL" id="NAJL01000038">
    <property type="protein sequence ID" value="TKA25058.1"/>
    <property type="molecule type" value="Genomic_DNA"/>
</dbReference>
<feature type="region of interest" description="Disordered" evidence="4">
    <location>
        <begin position="1"/>
        <end position="23"/>
    </location>
</feature>
<dbReference type="Gene3D" id="3.20.20.70">
    <property type="entry name" value="Aldolase class I"/>
    <property type="match status" value="1"/>
</dbReference>
<feature type="active site" description="Schiff-base intermediate with substrate" evidence="2">
    <location>
        <position position="191"/>
    </location>
</feature>